<keyword evidence="3" id="KW-1185">Reference proteome</keyword>
<dbReference type="SUPFAM" id="SSF54506">
    <property type="entry name" value="Diaminopimelate epimerase-like"/>
    <property type="match status" value="1"/>
</dbReference>
<evidence type="ECO:0000313" key="2">
    <source>
        <dbReference type="EMBL" id="MBP1854994.1"/>
    </source>
</evidence>
<dbReference type="EC" id="5.1.1.4" evidence="2"/>
<evidence type="ECO:0000313" key="3">
    <source>
        <dbReference type="Proteomes" id="UP000767291"/>
    </source>
</evidence>
<accession>A0ABS4EAN5</accession>
<dbReference type="NCBIfam" id="NF010576">
    <property type="entry name" value="PRK13969.1"/>
    <property type="match status" value="1"/>
</dbReference>
<dbReference type="Proteomes" id="UP000767291">
    <property type="component" value="Unassembled WGS sequence"/>
</dbReference>
<dbReference type="PIRSF" id="PIRSF029792">
    <property type="entry name" value="Pro_racemase"/>
    <property type="match status" value="1"/>
</dbReference>
<keyword evidence="2" id="KW-0413">Isomerase</keyword>
<name>A0ABS4EAN5_9FIRM</name>
<organism evidence="2 3">
    <name type="scientific">Metaclostridioides mangenotii</name>
    <dbReference type="NCBI Taxonomy" id="1540"/>
    <lineage>
        <taxon>Bacteria</taxon>
        <taxon>Bacillati</taxon>
        <taxon>Bacillota</taxon>
        <taxon>Clostridia</taxon>
        <taxon>Peptostreptococcales</taxon>
        <taxon>Peptostreptococcaceae</taxon>
        <taxon>Metaclostridioides</taxon>
    </lineage>
</organism>
<comment type="caution">
    <text evidence="2">The sequence shown here is derived from an EMBL/GenBank/DDBJ whole genome shotgun (WGS) entry which is preliminary data.</text>
</comment>
<reference evidence="2 3" key="1">
    <citation type="submission" date="2021-03" db="EMBL/GenBank/DDBJ databases">
        <title>Genomic Encyclopedia of Type Strains, Phase IV (KMG-IV): sequencing the most valuable type-strain genomes for metagenomic binning, comparative biology and taxonomic classification.</title>
        <authorList>
            <person name="Goeker M."/>
        </authorList>
    </citation>
    <scope>NUCLEOTIDE SEQUENCE [LARGE SCALE GENOMIC DNA]</scope>
    <source>
        <strain evidence="2 3">DSM 1289</strain>
    </source>
</reference>
<proteinExistence type="inferred from homology"/>
<dbReference type="SFLD" id="SFLDS00028">
    <property type="entry name" value="Proline_Racemase"/>
    <property type="match status" value="1"/>
</dbReference>
<gene>
    <name evidence="2" type="ORF">J2Z43_001387</name>
</gene>
<dbReference type="RefSeq" id="WP_209456483.1">
    <property type="nucleotide sequence ID" value="NZ_BAAACS010000002.1"/>
</dbReference>
<dbReference type="Pfam" id="PF05544">
    <property type="entry name" value="Pro_racemase"/>
    <property type="match status" value="1"/>
</dbReference>
<dbReference type="PANTHER" id="PTHR33442:SF5">
    <property type="entry name" value="BIFUNCTIONAL TRANS-3-HYDROXY-L-PROLINE DEHYDRATASE_2-EPIMERASE"/>
    <property type="match status" value="1"/>
</dbReference>
<dbReference type="GO" id="GO:0018112">
    <property type="term" value="F:proline racemase activity"/>
    <property type="evidence" value="ECO:0007669"/>
    <property type="project" value="UniProtKB-EC"/>
</dbReference>
<dbReference type="Gene3D" id="3.10.310.10">
    <property type="entry name" value="Diaminopimelate Epimerase, Chain A, domain 1"/>
    <property type="match status" value="2"/>
</dbReference>
<dbReference type="PANTHER" id="PTHR33442">
    <property type="entry name" value="TRANS-3-HYDROXY-L-PROLINE DEHYDRATASE"/>
    <property type="match status" value="1"/>
</dbReference>
<comment type="similarity">
    <text evidence="1">Belongs to the proline racemase family.</text>
</comment>
<protein>
    <submittedName>
        <fullName evidence="2">Proline racemase</fullName>
        <ecNumber evidence="2">5.1.1.4</ecNumber>
    </submittedName>
</protein>
<sequence length="335" mass="36224">MKFSKSIQAIDSHTAGEATRIVVGGIPNIKGNTMAEKKEFLEENLDHIRTGIMLEPRGHNDMFGSVMTQPCDPEADFGVIFMDGGGYLNMCGHGTIGAMTVAVETGVVPVTEPTTHIVMEAPAGIVRGDVSVVDGKAKEVSFLNVPSFLYKEGVEVDLPGVGTVKFDISFGGSFFAIIHASQLGLKIVPENAGKLTELSMKLRDIINETIEIQHPTLAHIKTVDLIEIYDEPTHPEATYKNVVIFGQGQVDRSPCGTGTSAKLATLYAKGELKIGEKFVYESILGTLFKGEIVETTKVGDINAIIPRISGSAYMTGFNNFMFDDEDPVKYGFILK</sequence>
<dbReference type="InterPro" id="IPR008794">
    <property type="entry name" value="Pro_racemase_fam"/>
</dbReference>
<evidence type="ECO:0000256" key="1">
    <source>
        <dbReference type="ARBA" id="ARBA00007529"/>
    </source>
</evidence>
<dbReference type="EMBL" id="JAGGJX010000002">
    <property type="protein sequence ID" value="MBP1854994.1"/>
    <property type="molecule type" value="Genomic_DNA"/>
</dbReference>